<evidence type="ECO:0000256" key="1">
    <source>
        <dbReference type="ARBA" id="ARBA00004871"/>
    </source>
</evidence>
<dbReference type="InterPro" id="IPR036291">
    <property type="entry name" value="NAD(P)-bd_dom_sf"/>
</dbReference>
<evidence type="ECO:0000313" key="4">
    <source>
        <dbReference type="EMBL" id="AMB58344.1"/>
    </source>
</evidence>
<reference evidence="5" key="2">
    <citation type="submission" date="2016-01" db="EMBL/GenBank/DDBJ databases">
        <title>First complete genome sequence of a species in the genus Microterricola, an extremophilic cold active enzyme producing strain ERGS5:02 isolated from Sikkim Himalaya.</title>
        <authorList>
            <person name="Kumar R."/>
            <person name="Singh D."/>
            <person name="Swarnkar M.K."/>
        </authorList>
    </citation>
    <scope>NUCLEOTIDE SEQUENCE [LARGE SCALE GENOMIC DNA]</scope>
    <source>
        <strain evidence="5">ERGS5:02</strain>
    </source>
</reference>
<evidence type="ECO:0000256" key="2">
    <source>
        <dbReference type="ARBA" id="ARBA00023141"/>
    </source>
</evidence>
<dbReference type="GO" id="GO:0050661">
    <property type="term" value="F:NADP binding"/>
    <property type="evidence" value="ECO:0007669"/>
    <property type="project" value="TreeGrafter"/>
</dbReference>
<dbReference type="InterPro" id="IPR046346">
    <property type="entry name" value="Aminoacid_DH-like_N_sf"/>
</dbReference>
<proteinExistence type="predicted"/>
<protein>
    <recommendedName>
        <fullName evidence="3">Shikimate dehydrogenase substrate binding N-terminal domain-containing protein</fullName>
    </recommendedName>
</protein>
<dbReference type="PANTHER" id="PTHR21089:SF1">
    <property type="entry name" value="BIFUNCTIONAL 3-DEHYDROQUINATE DEHYDRATASE_SHIKIMATE DEHYDROGENASE, CHLOROPLASTIC"/>
    <property type="match status" value="1"/>
</dbReference>
<dbReference type="InterPro" id="IPR013708">
    <property type="entry name" value="Shikimate_DH-bd_N"/>
</dbReference>
<accession>A0A0X8E106</accession>
<dbReference type="SUPFAM" id="SSF53223">
    <property type="entry name" value="Aminoacid dehydrogenase-like, N-terminal domain"/>
    <property type="match status" value="1"/>
</dbReference>
<dbReference type="GO" id="GO:0009423">
    <property type="term" value="P:chorismate biosynthetic process"/>
    <property type="evidence" value="ECO:0007669"/>
    <property type="project" value="UniProtKB-UniPathway"/>
</dbReference>
<keyword evidence="5" id="KW-1185">Reference proteome</keyword>
<dbReference type="Gene3D" id="3.40.50.10860">
    <property type="entry name" value="Leucine Dehydrogenase, chain A, domain 1"/>
    <property type="match status" value="1"/>
</dbReference>
<dbReference type="NCBIfam" id="NF001311">
    <property type="entry name" value="PRK00258.1-3"/>
    <property type="match status" value="1"/>
</dbReference>
<dbReference type="PANTHER" id="PTHR21089">
    <property type="entry name" value="SHIKIMATE DEHYDROGENASE"/>
    <property type="match status" value="1"/>
</dbReference>
<dbReference type="SUPFAM" id="SSF51735">
    <property type="entry name" value="NAD(P)-binding Rossmann-fold domains"/>
    <property type="match status" value="1"/>
</dbReference>
<dbReference type="GO" id="GO:0004764">
    <property type="term" value="F:shikimate 3-dehydrogenase (NADP+) activity"/>
    <property type="evidence" value="ECO:0007669"/>
    <property type="project" value="InterPro"/>
</dbReference>
<evidence type="ECO:0000259" key="3">
    <source>
        <dbReference type="Pfam" id="PF08501"/>
    </source>
</evidence>
<sequence>MTRLAVLGSPIAHSKSPDIHSAAYRSLGLDWGYERFELTEPELAAFLGSRGPDWRGFSLTMPLKAEALALADEVDETARVTGAVNTLLLTGSGSERQLSGFNTDVAGIVNSLAEHGVREAANVCILGGGATAASAIMAAAALGAQAVTVAVRTPAKAEGLHRQAEAAGLALRIVPLGDALAAASESQLIISTLPGGSDTGLVFDAELIGRVALYDVAYAPWPSALGAQWQAAGGQLISGLGMLLHQALVQVRIFVAGDPFAPLPDEAAVFRAMTAAALSNPVKG</sequence>
<dbReference type="AlphaFoldDB" id="A0A0X8E106"/>
<dbReference type="GO" id="GO:0019632">
    <property type="term" value="P:shikimate metabolic process"/>
    <property type="evidence" value="ECO:0007669"/>
    <property type="project" value="TreeGrafter"/>
</dbReference>
<keyword evidence="2" id="KW-0057">Aromatic amino acid biosynthesis</keyword>
<keyword evidence="2" id="KW-0028">Amino-acid biosynthesis</keyword>
<dbReference type="KEGG" id="mvd:AWU67_05185"/>
<dbReference type="InterPro" id="IPR022893">
    <property type="entry name" value="Shikimate_DH_fam"/>
</dbReference>
<organism evidence="4 5">
    <name type="scientific">Microterricola viridarii</name>
    <dbReference type="NCBI Taxonomy" id="412690"/>
    <lineage>
        <taxon>Bacteria</taxon>
        <taxon>Bacillati</taxon>
        <taxon>Actinomycetota</taxon>
        <taxon>Actinomycetes</taxon>
        <taxon>Micrococcales</taxon>
        <taxon>Microbacteriaceae</taxon>
        <taxon>Microterricola</taxon>
    </lineage>
</organism>
<gene>
    <name evidence="4" type="ORF">AWU67_05185</name>
</gene>
<name>A0A0X8E106_9MICO</name>
<evidence type="ECO:0000313" key="5">
    <source>
        <dbReference type="Proteomes" id="UP000058305"/>
    </source>
</evidence>
<dbReference type="RefSeq" id="WP_067227037.1">
    <property type="nucleotide sequence ID" value="NZ_CP014145.1"/>
</dbReference>
<dbReference type="EMBL" id="CP014145">
    <property type="protein sequence ID" value="AMB58344.1"/>
    <property type="molecule type" value="Genomic_DNA"/>
</dbReference>
<dbReference type="Proteomes" id="UP000058305">
    <property type="component" value="Chromosome"/>
</dbReference>
<dbReference type="Pfam" id="PF08501">
    <property type="entry name" value="Shikimate_dh_N"/>
    <property type="match status" value="1"/>
</dbReference>
<dbReference type="GO" id="GO:0009073">
    <property type="term" value="P:aromatic amino acid family biosynthetic process"/>
    <property type="evidence" value="ECO:0007669"/>
    <property type="project" value="UniProtKB-KW"/>
</dbReference>
<dbReference type="Gene3D" id="3.40.50.720">
    <property type="entry name" value="NAD(P)-binding Rossmann-like Domain"/>
    <property type="match status" value="1"/>
</dbReference>
<dbReference type="GO" id="GO:0005829">
    <property type="term" value="C:cytosol"/>
    <property type="evidence" value="ECO:0007669"/>
    <property type="project" value="TreeGrafter"/>
</dbReference>
<feature type="domain" description="Shikimate dehydrogenase substrate binding N-terminal" evidence="3">
    <location>
        <begin position="6"/>
        <end position="87"/>
    </location>
</feature>
<dbReference type="UniPathway" id="UPA00053">
    <property type="reaction ID" value="UER00087"/>
</dbReference>
<reference evidence="4 5" key="1">
    <citation type="journal article" date="2016" name="J. Biotechnol.">
        <title>First complete genome sequence of a species in the genus Microterricola, an extremophilic cold active enzyme producing bacterial strain ERGS5:02 isolated from Sikkim Himalaya.</title>
        <authorList>
            <person name="Himanshu"/>
            <person name="Swarnkar M.K."/>
            <person name="Singh D."/>
            <person name="Kumar R."/>
        </authorList>
    </citation>
    <scope>NUCLEOTIDE SEQUENCE [LARGE SCALE GENOMIC DNA]</scope>
    <source>
        <strain evidence="4 5">ERGS5:02</strain>
    </source>
</reference>
<comment type="pathway">
    <text evidence="1">Metabolic intermediate biosynthesis; chorismate biosynthesis; chorismate from D-erythrose 4-phosphate and phosphoenolpyruvate: step 4/7.</text>
</comment>